<evidence type="ECO:0000313" key="5">
    <source>
        <dbReference type="Proteomes" id="UP000291151"/>
    </source>
</evidence>
<reference evidence="4 5" key="1">
    <citation type="submission" date="2019-02" db="EMBL/GenBank/DDBJ databases">
        <title>Ureibacillus thermophilus.</title>
        <authorList>
            <person name="Sunny J.S."/>
            <person name="Natarajan A."/>
            <person name="Saleena L.M."/>
        </authorList>
    </citation>
    <scope>NUCLEOTIDE SEQUENCE [LARGE SCALE GENOMIC DNA]</scope>
    <source>
        <strain evidence="4 5">LM102</strain>
    </source>
</reference>
<keyword evidence="2" id="KW-0732">Signal</keyword>
<dbReference type="Pfam" id="PF05048">
    <property type="entry name" value="NosD"/>
    <property type="match status" value="1"/>
</dbReference>
<dbReference type="EMBL" id="CP036528">
    <property type="protein sequence ID" value="QBK25419.1"/>
    <property type="molecule type" value="Genomic_DNA"/>
</dbReference>
<proteinExistence type="predicted"/>
<dbReference type="Proteomes" id="UP000291151">
    <property type="component" value="Chromosome"/>
</dbReference>
<dbReference type="InterPro" id="IPR011050">
    <property type="entry name" value="Pectin_lyase_fold/virulence"/>
</dbReference>
<organism evidence="4 5">
    <name type="scientific">Ureibacillus thermophilus</name>
    <dbReference type="NCBI Taxonomy" id="367743"/>
    <lineage>
        <taxon>Bacteria</taxon>
        <taxon>Bacillati</taxon>
        <taxon>Bacillota</taxon>
        <taxon>Bacilli</taxon>
        <taxon>Bacillales</taxon>
        <taxon>Caryophanaceae</taxon>
        <taxon>Ureibacillus</taxon>
    </lineage>
</organism>
<feature type="chain" id="PRO_5038424513" evidence="2">
    <location>
        <begin position="27"/>
        <end position="430"/>
    </location>
</feature>
<dbReference type="Gene3D" id="2.160.20.10">
    <property type="entry name" value="Single-stranded right-handed beta-helix, Pectin lyase-like"/>
    <property type="match status" value="1"/>
</dbReference>
<dbReference type="SUPFAM" id="SSF51126">
    <property type="entry name" value="Pectin lyase-like"/>
    <property type="match status" value="1"/>
</dbReference>
<evidence type="ECO:0000256" key="2">
    <source>
        <dbReference type="SAM" id="SignalP"/>
    </source>
</evidence>
<dbReference type="KEGG" id="uth:DKZ56_05860"/>
<keyword evidence="1" id="KW-0472">Membrane</keyword>
<name>A0A4P6UQ73_9BACL</name>
<dbReference type="InterPro" id="IPR006626">
    <property type="entry name" value="PbH1"/>
</dbReference>
<evidence type="ECO:0000259" key="3">
    <source>
        <dbReference type="Pfam" id="PF05048"/>
    </source>
</evidence>
<feature type="signal peptide" evidence="2">
    <location>
        <begin position="1"/>
        <end position="26"/>
    </location>
</feature>
<feature type="domain" description="Periplasmic copper-binding protein NosD beta helix" evidence="3">
    <location>
        <begin position="137"/>
        <end position="323"/>
    </location>
</feature>
<dbReference type="NCBIfam" id="TIGR03804">
    <property type="entry name" value="para_beta_helix"/>
    <property type="match status" value="1"/>
</dbReference>
<dbReference type="InterPro" id="IPR007742">
    <property type="entry name" value="NosD_dom"/>
</dbReference>
<keyword evidence="1" id="KW-1133">Transmembrane helix</keyword>
<gene>
    <name evidence="4" type="ORF">DKZ56_05860</name>
</gene>
<evidence type="ECO:0000313" key="4">
    <source>
        <dbReference type="EMBL" id="QBK25419.1"/>
    </source>
</evidence>
<dbReference type="SMART" id="SM00710">
    <property type="entry name" value="PbH1"/>
    <property type="match status" value="9"/>
</dbReference>
<evidence type="ECO:0000256" key="1">
    <source>
        <dbReference type="SAM" id="Phobius"/>
    </source>
</evidence>
<sequence>MIKMRTMISCLSFLLFCLAYVHEAEAKADLQSILEHQEEGATIYIPAGIYEGNFTISKEATIIGDGKVVLKPKNPKEPVLTIAEAKHVYLQNVQINAPGTGMMIKDSHHVQLSNLSMSSVESGVEIYQSQHISIEEISVTGNDRHFANKGNGIAVFNSSDIFVKNNKIDKVQDGIYIENVQRITVVGNEVENSRYGTHFMYSKDAEAYGNQFRKNVTGFMVMMTENVDFSNNAISYQNGFNGTGITLYEVKNIHIQNHAVSGNRVAISIQKSTGANITNNRFQMNQTAIEAVQSDTNLVMKNVFVGNLVNVRSDVKGIQLKENYFDDYSGIDLNDDGIGDESYAALQSFGQWMVRKPVYQYYVESPSVVLLNQIDQQTNKTAKQLLVDETPATNFEKDHAVHFQLHWPQLVVGWILMIGCIMIWRRSVIV</sequence>
<keyword evidence="5" id="KW-1185">Reference proteome</keyword>
<dbReference type="AlphaFoldDB" id="A0A4P6UQ73"/>
<keyword evidence="1" id="KW-0812">Transmembrane</keyword>
<accession>A0A4P6UQ73</accession>
<feature type="transmembrane region" description="Helical" evidence="1">
    <location>
        <begin position="405"/>
        <end position="424"/>
    </location>
</feature>
<dbReference type="InterPro" id="IPR022441">
    <property type="entry name" value="Para_beta_helix_rpt-2"/>
</dbReference>
<protein>
    <submittedName>
        <fullName evidence="4">Copper-binding protein</fullName>
    </submittedName>
</protein>
<dbReference type="InterPro" id="IPR012334">
    <property type="entry name" value="Pectin_lyas_fold"/>
</dbReference>